<feature type="transmembrane region" description="Helical" evidence="2">
    <location>
        <begin position="35"/>
        <end position="53"/>
    </location>
</feature>
<feature type="region of interest" description="Disordered" evidence="1">
    <location>
        <begin position="86"/>
        <end position="111"/>
    </location>
</feature>
<gene>
    <name evidence="3" type="ORF">NONO_c65360</name>
</gene>
<keyword evidence="4" id="KW-1185">Reference proteome</keyword>
<dbReference type="InterPro" id="IPR025339">
    <property type="entry name" value="DUF4245"/>
</dbReference>
<dbReference type="AlphaFoldDB" id="W5TVU7"/>
<feature type="compositionally biased region" description="Polar residues" evidence="1">
    <location>
        <begin position="96"/>
        <end position="105"/>
    </location>
</feature>
<dbReference type="PATRIC" id="fig|1415166.3.peg.6717"/>
<proteinExistence type="predicted"/>
<reference evidence="3 4" key="1">
    <citation type="journal article" date="2014" name="Appl. Environ. Microbiol.">
        <title>Insights into the Microbial Degradation of Rubber and Gutta-Percha by Analysis of the Complete Genome of Nocardia nova SH22a.</title>
        <authorList>
            <person name="Luo Q."/>
            <person name="Hiessl S."/>
            <person name="Poehlein A."/>
            <person name="Daniel R."/>
            <person name="Steinbuchel A."/>
        </authorList>
    </citation>
    <scope>NUCLEOTIDE SEQUENCE [LARGE SCALE GENOMIC DNA]</scope>
    <source>
        <strain evidence="3">SH22a</strain>
    </source>
</reference>
<evidence type="ECO:0008006" key="5">
    <source>
        <dbReference type="Google" id="ProtNLM"/>
    </source>
</evidence>
<organism evidence="3 4">
    <name type="scientific">Nocardia nova SH22a</name>
    <dbReference type="NCBI Taxonomy" id="1415166"/>
    <lineage>
        <taxon>Bacteria</taxon>
        <taxon>Bacillati</taxon>
        <taxon>Actinomycetota</taxon>
        <taxon>Actinomycetes</taxon>
        <taxon>Mycobacteriales</taxon>
        <taxon>Nocardiaceae</taxon>
        <taxon>Nocardia</taxon>
    </lineage>
</organism>
<dbReference type="HOGENOM" id="CLU_095244_0_1_11"/>
<evidence type="ECO:0000313" key="4">
    <source>
        <dbReference type="Proteomes" id="UP000019150"/>
    </source>
</evidence>
<dbReference type="Pfam" id="PF14030">
    <property type="entry name" value="DUF4245"/>
    <property type="match status" value="1"/>
</dbReference>
<keyword evidence="2" id="KW-0812">Transmembrane</keyword>
<evidence type="ECO:0000256" key="2">
    <source>
        <dbReference type="SAM" id="Phobius"/>
    </source>
</evidence>
<keyword evidence="2" id="KW-0472">Membrane</keyword>
<keyword evidence="2" id="KW-1133">Transmembrane helix</keyword>
<name>W5TVU7_9NOCA</name>
<accession>W5TVU7</accession>
<dbReference type="eggNOG" id="ENOG50330AZ">
    <property type="taxonomic scope" value="Bacteria"/>
</dbReference>
<evidence type="ECO:0000313" key="3">
    <source>
        <dbReference type="EMBL" id="AHH21306.1"/>
    </source>
</evidence>
<dbReference type="Proteomes" id="UP000019150">
    <property type="component" value="Chromosome"/>
</dbReference>
<dbReference type="KEGG" id="nno:NONO_c65360"/>
<sequence length="208" mass="22092">MSASRSRGPPERSAGRVDTWVVSQKPRIMNDYRDLIWSMIPLVLICVVLAAVASQCTFTAHGPTPGQVPKFDVQSALHDDAKVLPFPIRDPEVPSDWQSNSGSRDTITGPSGGTISTVGYITGNGTYIQLSQSNATESAFADHVVKTRSPSGSRTVGDQKWTVYHVEGSETAWISDFGASRVLIKGAAGESAYQALAQAVGTAAPLQS</sequence>
<dbReference type="STRING" id="1415166.NONO_c65360"/>
<evidence type="ECO:0000256" key="1">
    <source>
        <dbReference type="SAM" id="MobiDB-lite"/>
    </source>
</evidence>
<protein>
    <recommendedName>
        <fullName evidence="5">DUF4245 domain-containing protein</fullName>
    </recommendedName>
</protein>
<dbReference type="EMBL" id="CP006850">
    <property type="protein sequence ID" value="AHH21306.1"/>
    <property type="molecule type" value="Genomic_DNA"/>
</dbReference>